<feature type="signal peptide" evidence="1">
    <location>
        <begin position="1"/>
        <end position="25"/>
    </location>
</feature>
<keyword evidence="4" id="KW-1185">Reference proteome</keyword>
<dbReference type="Proteomes" id="UP000012179">
    <property type="component" value="Chromosome"/>
</dbReference>
<proteinExistence type="predicted"/>
<gene>
    <name evidence="3" type="ORF">EBAPG3_010075</name>
</gene>
<evidence type="ECO:0000256" key="1">
    <source>
        <dbReference type="SAM" id="SignalP"/>
    </source>
</evidence>
<feature type="domain" description="Ice-binding protein C-terminal" evidence="2">
    <location>
        <begin position="281"/>
        <end position="299"/>
    </location>
</feature>
<dbReference type="OrthoDB" id="8566609at2"/>
<dbReference type="AlphaFoldDB" id="A0A1W6SQM6"/>
<evidence type="ECO:0000313" key="4">
    <source>
        <dbReference type="Proteomes" id="UP000012179"/>
    </source>
</evidence>
<dbReference type="Pfam" id="PF07589">
    <property type="entry name" value="PEP-CTERM"/>
    <property type="match status" value="1"/>
</dbReference>
<evidence type="ECO:0000313" key="3">
    <source>
        <dbReference type="EMBL" id="ARO88091.1"/>
    </source>
</evidence>
<dbReference type="EMBL" id="CP021106">
    <property type="protein sequence ID" value="ARO88091.1"/>
    <property type="molecule type" value="Genomic_DNA"/>
</dbReference>
<accession>A0A1W6SQM6</accession>
<protein>
    <submittedName>
        <fullName evidence="3">PEP-CTERM sorting domain-containing protein</fullName>
    </submittedName>
</protein>
<dbReference type="eggNOG" id="ENOG5033TKQ">
    <property type="taxonomic scope" value="Bacteria"/>
</dbReference>
<reference evidence="3 4" key="1">
    <citation type="journal article" date="2015" name="Int. J. Syst. Evol. Microbiol.">
        <title>Nitrosospira lacus sp. nov., a psychrotolerant, ammonia-oxidizing bacterium from sandy lake sediment.</title>
        <authorList>
            <person name="Urakawa H."/>
            <person name="Garcia J.C."/>
            <person name="Nielsen J.L."/>
            <person name="Le V.Q."/>
            <person name="Kozlowski J.A."/>
            <person name="Stein L.Y."/>
            <person name="Lim C.K."/>
            <person name="Pommerening-Roser A."/>
            <person name="Martens-Habbena W."/>
            <person name="Stahl D.A."/>
            <person name="Klotz M.G."/>
        </authorList>
    </citation>
    <scope>NUCLEOTIDE SEQUENCE [LARGE SCALE GENOMIC DNA]</scope>
    <source>
        <strain evidence="3 4">APG3</strain>
    </source>
</reference>
<dbReference type="KEGG" id="nlc:EBAPG3_010075"/>
<feature type="chain" id="PRO_5010853959" evidence="1">
    <location>
        <begin position="26"/>
        <end position="307"/>
    </location>
</feature>
<dbReference type="NCBIfam" id="TIGR02595">
    <property type="entry name" value="PEP_CTERM"/>
    <property type="match status" value="1"/>
</dbReference>
<dbReference type="RefSeq" id="WP_004178067.1">
    <property type="nucleotide sequence ID" value="NZ_CP021106.3"/>
</dbReference>
<organism evidence="3 4">
    <name type="scientific">Nitrosospira lacus</name>
    <dbReference type="NCBI Taxonomy" id="1288494"/>
    <lineage>
        <taxon>Bacteria</taxon>
        <taxon>Pseudomonadati</taxon>
        <taxon>Pseudomonadota</taxon>
        <taxon>Betaproteobacteria</taxon>
        <taxon>Nitrosomonadales</taxon>
        <taxon>Nitrosomonadaceae</taxon>
        <taxon>Nitrosospira</taxon>
    </lineage>
</organism>
<keyword evidence="1" id="KW-0732">Signal</keyword>
<dbReference type="InterPro" id="IPR013424">
    <property type="entry name" value="Ice-binding_C"/>
</dbReference>
<name>A0A1W6SQM6_9PROT</name>
<sequence length="307" mass="31011">MKNKKNVIPVLLAALLYGLSNVVSAGPVIIAGTDADDHGSANATTNFTGWLFMQKAFENLAPAVTNGDLTVTCIGCNLGGALSAFNSATTKSSLDGTWNFAALTSLPDITNFFNGTGATNVNNTGIIYMPTVSGNVSGGITDAQLSIVNSNSAVLNNFVAGGGGLFTQEEANSSIGYGWLSALLPGLIVQGDNGGPGFDSGSLTITPAGNAAFPGLTNSDVSNATPWHAWFSGNFGGLSTLVTGPIFDPTGNTFPGAVVIGGGSGTIIQCGGPGQPPCDNTVPEPGMLPLLAVGLLGLVHTIRRRYS</sequence>
<evidence type="ECO:0000259" key="2">
    <source>
        <dbReference type="Pfam" id="PF07589"/>
    </source>
</evidence>